<evidence type="ECO:0000313" key="6">
    <source>
        <dbReference type="Proteomes" id="UP000185283"/>
    </source>
</evidence>
<dbReference type="GeneID" id="24172173"/>
<gene>
    <name evidence="4" type="ORF">Syn7803C2_29</name>
    <name evidence="2" type="ORF">Syn7803C85_29</name>
    <name evidence="3" type="ORF">Syn7803US33_28</name>
</gene>
<dbReference type="OrthoDB" id="9515at10239"/>
<dbReference type="EMBL" id="KJ019156">
    <property type="protein sequence ID" value="AIX44948.1"/>
    <property type="molecule type" value="Genomic_DNA"/>
</dbReference>
<keyword evidence="6" id="KW-1185">Reference proteome</keyword>
<dbReference type="EMBL" id="KJ019054">
    <property type="protein sequence ID" value="AIX20492.1"/>
    <property type="molecule type" value="Genomic_DNA"/>
</dbReference>
<name>A0A0E3FMS9_9CAUD</name>
<sequence length="428" mass="45889">MSFYQSVRQMKAAVIGSIIPWSGPLSGIPDGWIICDGSQPDARDYPLLVQAIGDTYNEGTSNLGGGFPNYSGEFKLPDLLGGRALVDIEGSYFAPAGAGGTGNVIDTDTGARPLIEPFIGENTDNGINTVFNDVTTDVVFTLNDRNDYVGAISGNEAVPGQGERSIFIGGRKLGHQHIRNHQHPGTYETIGSPTSQRPGLGVIPYDNITMTVNYAAYDETSDILDLFGDSVDTVRIGLEWYREDTELVDNGSLAEVVSEGYSGFGGGSPGRMVGRINSENPPINLSAGNLSDSPLAVWGEWQPLPSTPSSGRPILSQDDEIPYGLFGEVFTIPDGFRNYYPDQLSAGAYGTFVSNEGSDFLDDAIQAHVHDPFQVVFDQNSLKPQPRLNSSLNVPNATLDNASNAGSLQINMNTAQPTLTCVYIIRAY</sequence>
<feature type="domain" description="Phage tail collar" evidence="1">
    <location>
        <begin position="16"/>
        <end position="74"/>
    </location>
</feature>
<dbReference type="Proteomes" id="UP000185284">
    <property type="component" value="Segment"/>
</dbReference>
<accession>A0A0E3FMS9</accession>
<protein>
    <submittedName>
        <fullName evidence="3">Putative short tail fiber</fullName>
    </submittedName>
</protein>
<evidence type="ECO:0000313" key="2">
    <source>
        <dbReference type="EMBL" id="AIX20492.1"/>
    </source>
</evidence>
<dbReference type="InterPro" id="IPR011083">
    <property type="entry name" value="Phage_tail_collar_dom"/>
</dbReference>
<dbReference type="Gene3D" id="3.90.1340.10">
    <property type="entry name" value="Phage tail collar domain"/>
    <property type="match status" value="1"/>
</dbReference>
<evidence type="ECO:0000259" key="1">
    <source>
        <dbReference type="Pfam" id="PF07484"/>
    </source>
</evidence>
<dbReference type="Pfam" id="PF07484">
    <property type="entry name" value="Collar"/>
    <property type="match status" value="1"/>
</dbReference>
<evidence type="ECO:0000313" key="3">
    <source>
        <dbReference type="EMBL" id="AIX29709.1"/>
    </source>
</evidence>
<evidence type="ECO:0000313" key="4">
    <source>
        <dbReference type="EMBL" id="AIX44948.1"/>
    </source>
</evidence>
<evidence type="ECO:0000313" key="7">
    <source>
        <dbReference type="Proteomes" id="UP000185284"/>
    </source>
</evidence>
<evidence type="ECO:0000313" key="5">
    <source>
        <dbReference type="Proteomes" id="UP000033005"/>
    </source>
</evidence>
<dbReference type="SUPFAM" id="SSF88874">
    <property type="entry name" value="Receptor-binding domain of short tail fibre protein gp12"/>
    <property type="match status" value="1"/>
</dbReference>
<organism evidence="3 7">
    <name type="scientific">Synechococcus phage ACG-2014e</name>
    <dbReference type="NCBI Taxonomy" id="1493510"/>
    <lineage>
        <taxon>Viruses</taxon>
        <taxon>Duplodnaviria</taxon>
        <taxon>Heunggongvirae</taxon>
        <taxon>Uroviricota</taxon>
        <taxon>Caudoviricetes</taxon>
        <taxon>Pantevenvirales</taxon>
        <taxon>Kyanoviridae</taxon>
        <taxon>Chalconvirus</taxon>
        <taxon>Chalconvirus acg2014e</taxon>
    </lineage>
</organism>
<dbReference type="Proteomes" id="UP000033005">
    <property type="component" value="Segment"/>
</dbReference>
<proteinExistence type="predicted"/>
<reference evidence="5 6" key="1">
    <citation type="submission" date="2013-12" db="EMBL/GenBank/DDBJ databases">
        <title>Ecological redundancy of diverse viral populations within a natural community.</title>
        <authorList>
            <person name="Gregory A.C."/>
            <person name="LaButti K."/>
            <person name="Copeland A."/>
            <person name="Woyke T."/>
            <person name="Sullivan M.B."/>
        </authorList>
    </citation>
    <scope>NUCLEOTIDE SEQUENCE [LARGE SCALE GENOMIC DNA]</scope>
    <source>
        <strain evidence="4">Syn7803C2</strain>
        <strain evidence="2">Syn7803C85</strain>
        <strain evidence="3">Syn7803US33</strain>
    </source>
</reference>
<dbReference type="InterPro" id="IPR037053">
    <property type="entry name" value="Phage_tail_collar_dom_sf"/>
</dbReference>
<dbReference type="Proteomes" id="UP000185283">
    <property type="component" value="Segment"/>
</dbReference>
<dbReference type="RefSeq" id="YP_009134531.1">
    <property type="nucleotide sequence ID" value="NC_026928.1"/>
</dbReference>
<dbReference type="EMBL" id="KJ019094">
    <property type="protein sequence ID" value="AIX29709.1"/>
    <property type="molecule type" value="Genomic_DNA"/>
</dbReference>
<dbReference type="KEGG" id="vg:24172173"/>